<dbReference type="AlphaFoldDB" id="A0A9W7ZPW3"/>
<reference evidence="1" key="1">
    <citation type="submission" date="2022-07" db="EMBL/GenBank/DDBJ databases">
        <title>Phylogenomic reconstructions and comparative analyses of Kickxellomycotina fungi.</title>
        <authorList>
            <person name="Reynolds N.K."/>
            <person name="Stajich J.E."/>
            <person name="Barry K."/>
            <person name="Grigoriev I.V."/>
            <person name="Crous P."/>
            <person name="Smith M.E."/>
        </authorList>
    </citation>
    <scope>NUCLEOTIDE SEQUENCE</scope>
    <source>
        <strain evidence="1">RSA 861</strain>
    </source>
</reference>
<comment type="caution">
    <text evidence="1">The sequence shown here is derived from an EMBL/GenBank/DDBJ whole genome shotgun (WGS) entry which is preliminary data.</text>
</comment>
<dbReference type="EMBL" id="JANBPT010002163">
    <property type="protein sequence ID" value="KAJ1903491.1"/>
    <property type="molecule type" value="Genomic_DNA"/>
</dbReference>
<proteinExistence type="predicted"/>
<name>A0A9W7ZPW3_9FUNG</name>
<sequence length="176" mass="20830">QQHHKMHGFVIRVAPPMECLFVFRKSIQQERELRLPIKQGKFAPVSMRDVAHGWMKLMEKYQKHSFDELHQSHKHGIMCFTGPELIRGPELAEEASEALGTKIRFQHVSEDELCKYLKQTGELSREEIEGFVEMMYNIEKGHLEEQTKDLEKLVGKKPMRLRDFFEHHEDEFKPSQ</sequence>
<protein>
    <submittedName>
        <fullName evidence="1">Uncharacterized protein</fullName>
    </submittedName>
</protein>
<dbReference type="OrthoDB" id="10254221at2759"/>
<evidence type="ECO:0000313" key="1">
    <source>
        <dbReference type="EMBL" id="KAJ1903491.1"/>
    </source>
</evidence>
<accession>A0A9W7ZPW3</accession>
<feature type="non-terminal residue" evidence="1">
    <location>
        <position position="1"/>
    </location>
</feature>
<dbReference type="Gene3D" id="3.40.50.720">
    <property type="entry name" value="NAD(P)-binding Rossmann-like Domain"/>
    <property type="match status" value="1"/>
</dbReference>
<evidence type="ECO:0000313" key="2">
    <source>
        <dbReference type="Proteomes" id="UP001150569"/>
    </source>
</evidence>
<gene>
    <name evidence="1" type="ORF">IWQ60_012574</name>
</gene>
<dbReference type="Proteomes" id="UP001150569">
    <property type="component" value="Unassembled WGS sequence"/>
</dbReference>
<dbReference type="PANTHER" id="PTHR43162">
    <property type="match status" value="1"/>
</dbReference>
<dbReference type="InterPro" id="IPR036291">
    <property type="entry name" value="NAD(P)-bd_dom_sf"/>
</dbReference>
<dbReference type="SUPFAM" id="SSF51735">
    <property type="entry name" value="NAD(P)-binding Rossmann-fold domains"/>
    <property type="match status" value="1"/>
</dbReference>
<dbReference type="PANTHER" id="PTHR43162:SF1">
    <property type="entry name" value="PRESTALK A DIFFERENTIATION PROTEIN A"/>
    <property type="match status" value="1"/>
</dbReference>
<keyword evidence="2" id="KW-1185">Reference proteome</keyword>
<dbReference type="InterPro" id="IPR051604">
    <property type="entry name" value="Ergot_Alk_Oxidoreductase"/>
</dbReference>
<organism evidence="1 2">
    <name type="scientific">Tieghemiomyces parasiticus</name>
    <dbReference type="NCBI Taxonomy" id="78921"/>
    <lineage>
        <taxon>Eukaryota</taxon>
        <taxon>Fungi</taxon>
        <taxon>Fungi incertae sedis</taxon>
        <taxon>Zoopagomycota</taxon>
        <taxon>Kickxellomycotina</taxon>
        <taxon>Dimargaritomycetes</taxon>
        <taxon>Dimargaritales</taxon>
        <taxon>Dimargaritaceae</taxon>
        <taxon>Tieghemiomyces</taxon>
    </lineage>
</organism>